<proteinExistence type="predicted"/>
<evidence type="ECO:0008006" key="2">
    <source>
        <dbReference type="Google" id="ProtNLM"/>
    </source>
</evidence>
<feature type="non-terminal residue" evidence="1">
    <location>
        <position position="87"/>
    </location>
</feature>
<reference evidence="1" key="1">
    <citation type="submission" date="2018-05" db="EMBL/GenBank/DDBJ databases">
        <authorList>
            <person name="Lanie J.A."/>
            <person name="Ng W.-L."/>
            <person name="Kazmierczak K.M."/>
            <person name="Andrzejewski T.M."/>
            <person name="Davidsen T.M."/>
            <person name="Wayne K.J."/>
            <person name="Tettelin H."/>
            <person name="Glass J.I."/>
            <person name="Rusch D."/>
            <person name="Podicherti R."/>
            <person name="Tsui H.-C.T."/>
            <person name="Winkler M.E."/>
        </authorList>
    </citation>
    <scope>NUCLEOTIDE SEQUENCE</scope>
</reference>
<dbReference type="EMBL" id="UINC01078993">
    <property type="protein sequence ID" value="SVC20581.1"/>
    <property type="molecule type" value="Genomic_DNA"/>
</dbReference>
<dbReference type="AlphaFoldDB" id="A0A382KCW3"/>
<sequence length="87" mass="9867">MLSDLQIATLEGEGYLIIDNLFSADDLWPVKEEFNLLVEHQAQALYQAGRLSDLYQDLPFERRLAEISAQVPEVVSALFSEGRFHKG</sequence>
<organism evidence="1">
    <name type="scientific">marine metagenome</name>
    <dbReference type="NCBI Taxonomy" id="408172"/>
    <lineage>
        <taxon>unclassified sequences</taxon>
        <taxon>metagenomes</taxon>
        <taxon>ecological metagenomes</taxon>
    </lineage>
</organism>
<protein>
    <recommendedName>
        <fullName evidence="2">Phytanoyl-CoA dioxygenase</fullName>
    </recommendedName>
</protein>
<dbReference type="SUPFAM" id="SSF51197">
    <property type="entry name" value="Clavaminate synthase-like"/>
    <property type="match status" value="1"/>
</dbReference>
<name>A0A382KCW3_9ZZZZ</name>
<evidence type="ECO:0000313" key="1">
    <source>
        <dbReference type="EMBL" id="SVC20581.1"/>
    </source>
</evidence>
<gene>
    <name evidence="1" type="ORF">METZ01_LOCUS273435</name>
</gene>
<accession>A0A382KCW3</accession>